<evidence type="ECO:0000256" key="1">
    <source>
        <dbReference type="SAM" id="MobiDB-lite"/>
    </source>
</evidence>
<accession>A0A9D1FUQ0</accession>
<sequence length="277" mass="29539">MLAVVCVGAVELAVCKYADPQLYSTITEPVKDFSKKAANSLREFGSSLVAAVQTGNDASQAVPEEPVEQKAGAPELDDAPPAEDPVITEFVESEGLELLTGGVVDMVYYNQSEEPWASMPYGSDPIGGYGCGPTAMAMVVSSLTDQTVDPGQMAAWAAQQGYWAPHSGSYYTLIEGTANAYGLDAESWEIGTAEDLCSELAQGKIFVALMTKGHFTNSGHFIVLRGGTLEGKILVADPNSRERSLAAWEPQLILDELSPARYAGAPIWEISTHRETP</sequence>
<proteinExistence type="predicted"/>
<reference evidence="3" key="1">
    <citation type="submission" date="2020-10" db="EMBL/GenBank/DDBJ databases">
        <authorList>
            <person name="Gilroy R."/>
        </authorList>
    </citation>
    <scope>NUCLEOTIDE SEQUENCE</scope>
    <source>
        <strain evidence="3">6086</strain>
    </source>
</reference>
<dbReference type="EMBL" id="DVJM01000210">
    <property type="protein sequence ID" value="HIS79620.1"/>
    <property type="molecule type" value="Genomic_DNA"/>
</dbReference>
<organism evidence="3 4">
    <name type="scientific">Candidatus Caccousia stercoris</name>
    <dbReference type="NCBI Taxonomy" id="2840723"/>
    <lineage>
        <taxon>Bacteria</taxon>
        <taxon>Bacillati</taxon>
        <taxon>Bacillota</taxon>
        <taxon>Clostridia</taxon>
        <taxon>Eubacteriales</taxon>
        <taxon>Oscillospiraceae</taxon>
        <taxon>Oscillospiraceae incertae sedis</taxon>
        <taxon>Candidatus Caccousia</taxon>
    </lineage>
</organism>
<protein>
    <submittedName>
        <fullName evidence="3">C39 family peptidase</fullName>
    </submittedName>
</protein>
<comment type="caution">
    <text evidence="3">The sequence shown here is derived from an EMBL/GenBank/DDBJ whole genome shotgun (WGS) entry which is preliminary data.</text>
</comment>
<feature type="domain" description="Peptidase C39-like" evidence="2">
    <location>
        <begin position="106"/>
        <end position="239"/>
    </location>
</feature>
<evidence type="ECO:0000313" key="3">
    <source>
        <dbReference type="EMBL" id="HIS79620.1"/>
    </source>
</evidence>
<evidence type="ECO:0000259" key="2">
    <source>
        <dbReference type="Pfam" id="PF13529"/>
    </source>
</evidence>
<gene>
    <name evidence="3" type="ORF">IAD03_09650</name>
</gene>
<dbReference type="InterPro" id="IPR039564">
    <property type="entry name" value="Peptidase_C39-like"/>
</dbReference>
<dbReference type="Pfam" id="PF13529">
    <property type="entry name" value="Peptidase_C39_2"/>
    <property type="match status" value="1"/>
</dbReference>
<name>A0A9D1FUQ0_9FIRM</name>
<dbReference type="AlphaFoldDB" id="A0A9D1FUQ0"/>
<dbReference type="Gene3D" id="3.90.70.10">
    <property type="entry name" value="Cysteine proteinases"/>
    <property type="match status" value="1"/>
</dbReference>
<evidence type="ECO:0000313" key="4">
    <source>
        <dbReference type="Proteomes" id="UP000824141"/>
    </source>
</evidence>
<feature type="region of interest" description="Disordered" evidence="1">
    <location>
        <begin position="55"/>
        <end position="83"/>
    </location>
</feature>
<dbReference type="Proteomes" id="UP000824141">
    <property type="component" value="Unassembled WGS sequence"/>
</dbReference>
<reference evidence="3" key="2">
    <citation type="journal article" date="2021" name="PeerJ">
        <title>Extensive microbial diversity within the chicken gut microbiome revealed by metagenomics and culture.</title>
        <authorList>
            <person name="Gilroy R."/>
            <person name="Ravi A."/>
            <person name="Getino M."/>
            <person name="Pursley I."/>
            <person name="Horton D.L."/>
            <person name="Alikhan N.F."/>
            <person name="Baker D."/>
            <person name="Gharbi K."/>
            <person name="Hall N."/>
            <person name="Watson M."/>
            <person name="Adriaenssens E.M."/>
            <person name="Foster-Nyarko E."/>
            <person name="Jarju S."/>
            <person name="Secka A."/>
            <person name="Antonio M."/>
            <person name="Oren A."/>
            <person name="Chaudhuri R.R."/>
            <person name="La Ragione R."/>
            <person name="Hildebrand F."/>
            <person name="Pallen M.J."/>
        </authorList>
    </citation>
    <scope>NUCLEOTIDE SEQUENCE</scope>
    <source>
        <strain evidence="3">6086</strain>
    </source>
</reference>